<dbReference type="OrthoDB" id="4574581at2759"/>
<gene>
    <name evidence="2" type="ORF">CBYS24578_00007507</name>
</gene>
<organism evidence="2 3">
    <name type="scientific">Clonostachys byssicola</name>
    <dbReference type="NCBI Taxonomy" id="160290"/>
    <lineage>
        <taxon>Eukaryota</taxon>
        <taxon>Fungi</taxon>
        <taxon>Dikarya</taxon>
        <taxon>Ascomycota</taxon>
        <taxon>Pezizomycotina</taxon>
        <taxon>Sordariomycetes</taxon>
        <taxon>Hypocreomycetidae</taxon>
        <taxon>Hypocreales</taxon>
        <taxon>Bionectriaceae</taxon>
        <taxon>Clonostachys</taxon>
    </lineage>
</organism>
<evidence type="ECO:0000313" key="2">
    <source>
        <dbReference type="EMBL" id="CAG9980543.1"/>
    </source>
</evidence>
<feature type="region of interest" description="Disordered" evidence="1">
    <location>
        <begin position="654"/>
        <end position="679"/>
    </location>
</feature>
<dbReference type="AlphaFoldDB" id="A0A9N9U2W6"/>
<dbReference type="EMBL" id="CABFNO020001317">
    <property type="protein sequence ID" value="CAG9980543.1"/>
    <property type="molecule type" value="Genomic_DNA"/>
</dbReference>
<feature type="region of interest" description="Disordered" evidence="1">
    <location>
        <begin position="559"/>
        <end position="613"/>
    </location>
</feature>
<feature type="compositionally biased region" description="Acidic residues" evidence="1">
    <location>
        <begin position="559"/>
        <end position="576"/>
    </location>
</feature>
<accession>A0A9N9U2W6</accession>
<dbReference type="Proteomes" id="UP000754883">
    <property type="component" value="Unassembled WGS sequence"/>
</dbReference>
<comment type="caution">
    <text evidence="2">The sequence shown here is derived from an EMBL/GenBank/DDBJ whole genome shotgun (WGS) entry which is preliminary data.</text>
</comment>
<name>A0A9N9U2W6_9HYPO</name>
<sequence length="808" mass="91036">MLIPYIVSYGHFDLALINNHRTGRYFFGAAATTVSSGRVMEPGEEGEDILYRLGTECEGLFEDVHDALESAKSATGLDELCSDFQQRFAIWTAHLGVFAPKNQCLDTRLRNFPDLQDVTVRLLDLLRRCLYQWKSATDSAVEENIQHLQVTLHGIDDTLARLNNLGVTIRQSSADKVDLKAKKLASGSNSTLFRYLSAQAVQTLYPGASQALKDWLVQFMTVRWGRVMHLSKRNEVLSKRRVTHAAMDTIPEVVPDLLTFTTQRPQKFAHASDVPLTSRPKFPLAPSGQSDLSSINIQHIWSRNKPPDELSTRIAKTMSVQIKQGNYPKPPGNDMGSNYFPCPWCSELIDRRLLTDNAWRDCAEADKGYPNFSQWFEHMQLHDRRWHQKFYPTLTWICTVCETDSHVYDTPQSLYSHLQESHLDEFTEPQLQTISRQSKKEQERVWDDCLLCLFTVEGDNHPEHEAGQKRQKGPLTNDHTKSLRTSLAMRSAGSHGHTSVALAARPDSDTDSDSSSDSETPESSVNKGRSIAVARHIASHLQMLMLLTLRFTSLMNDSGNDDEVNSESVECDEEENLPISDPTNDLLSDLDDDMGTASLPDAETDKEDDIRNDNVEVPDCDIEIRIPSRYDGLTVKDDHFLQGVLQSGAYQSWRDSHDGDESHTVHGIEDANPGPDERNLERQDSEAFHWANTHASEKSPVIAWVNRTVRGVVNRLFGLNPEFVDETDQEVNPDGLAKTKDESVNNVKKDFKGTPAERFFKNNPKFIEELAEKAASLADDPTTPICNKDLLPKTVQVTMHQNVIYCGI</sequence>
<feature type="compositionally biased region" description="Acidic residues" evidence="1">
    <location>
        <begin position="509"/>
        <end position="520"/>
    </location>
</feature>
<feature type="region of interest" description="Disordered" evidence="1">
    <location>
        <begin position="488"/>
        <end position="527"/>
    </location>
</feature>
<evidence type="ECO:0000313" key="3">
    <source>
        <dbReference type="Proteomes" id="UP000754883"/>
    </source>
</evidence>
<evidence type="ECO:0000256" key="1">
    <source>
        <dbReference type="SAM" id="MobiDB-lite"/>
    </source>
</evidence>
<keyword evidence="3" id="KW-1185">Reference proteome</keyword>
<proteinExistence type="predicted"/>
<reference evidence="2" key="1">
    <citation type="submission" date="2021-10" db="EMBL/GenBank/DDBJ databases">
        <authorList>
            <person name="Piombo E."/>
        </authorList>
    </citation>
    <scope>NUCLEOTIDE SEQUENCE</scope>
</reference>
<protein>
    <submittedName>
        <fullName evidence="2">Uncharacterized protein</fullName>
    </submittedName>
</protein>